<accession>A0A6M1T8C9</accession>
<keyword evidence="2" id="KW-1185">Reference proteome</keyword>
<dbReference type="EMBL" id="JAALLS010000008">
    <property type="protein sequence ID" value="NGP88261.1"/>
    <property type="molecule type" value="Genomic_DNA"/>
</dbReference>
<sequence>MKHSSKKIGYGAGLEYSSELREKLDQCRYFYLKSPRGGHFNDGYELIADIVYENSSQLLTMLDILEADYSLSATKPSIAENDKYCYCRPVEISLDKETQWLLVRHFPTNKDPSIYINYVTDELIRLIGNQSSWYKVTLYDIEVALQYDTKLEALKKVPQ</sequence>
<reference evidence="1 2" key="1">
    <citation type="submission" date="2020-02" db="EMBL/GenBank/DDBJ databases">
        <title>Aliifodinibius halophilus 2W32, complete genome.</title>
        <authorList>
            <person name="Li Y."/>
            <person name="Wu S."/>
        </authorList>
    </citation>
    <scope>NUCLEOTIDE SEQUENCE [LARGE SCALE GENOMIC DNA]</scope>
    <source>
        <strain evidence="1 2">2W32</strain>
    </source>
</reference>
<dbReference type="Proteomes" id="UP000479132">
    <property type="component" value="Unassembled WGS sequence"/>
</dbReference>
<evidence type="ECO:0000313" key="1">
    <source>
        <dbReference type="EMBL" id="NGP88261.1"/>
    </source>
</evidence>
<name>A0A6M1T8C9_9BACT</name>
<organism evidence="1 2">
    <name type="scientific">Fodinibius halophilus</name>
    <dbReference type="NCBI Taxonomy" id="1736908"/>
    <lineage>
        <taxon>Bacteria</taxon>
        <taxon>Pseudomonadati</taxon>
        <taxon>Balneolota</taxon>
        <taxon>Balneolia</taxon>
        <taxon>Balneolales</taxon>
        <taxon>Balneolaceae</taxon>
        <taxon>Fodinibius</taxon>
    </lineage>
</organism>
<comment type="caution">
    <text evidence="1">The sequence shown here is derived from an EMBL/GenBank/DDBJ whole genome shotgun (WGS) entry which is preliminary data.</text>
</comment>
<dbReference type="AlphaFoldDB" id="A0A6M1T8C9"/>
<dbReference type="RefSeq" id="WP_165267804.1">
    <property type="nucleotide sequence ID" value="NZ_JAALLS010000008.1"/>
</dbReference>
<gene>
    <name evidence="1" type="ORF">G3569_07830</name>
</gene>
<protein>
    <submittedName>
        <fullName evidence="1">Uncharacterized protein</fullName>
    </submittedName>
</protein>
<proteinExistence type="predicted"/>
<evidence type="ECO:0000313" key="2">
    <source>
        <dbReference type="Proteomes" id="UP000479132"/>
    </source>
</evidence>